<dbReference type="EMBL" id="JAZAVK010000164">
    <property type="protein sequence ID" value="KAK7418577.1"/>
    <property type="molecule type" value="Genomic_DNA"/>
</dbReference>
<keyword evidence="8 11" id="KW-0472">Membrane</keyword>
<evidence type="ECO:0000256" key="9">
    <source>
        <dbReference type="ARBA" id="ARBA00025244"/>
    </source>
</evidence>
<evidence type="ECO:0000259" key="12">
    <source>
        <dbReference type="PROSITE" id="PS50188"/>
    </source>
</evidence>
<dbReference type="InterPro" id="IPR003877">
    <property type="entry name" value="SPRY_dom"/>
</dbReference>
<organism evidence="13 14">
    <name type="scientific">Neonectria magnoliae</name>
    <dbReference type="NCBI Taxonomy" id="2732573"/>
    <lineage>
        <taxon>Eukaryota</taxon>
        <taxon>Fungi</taxon>
        <taxon>Dikarya</taxon>
        <taxon>Ascomycota</taxon>
        <taxon>Pezizomycotina</taxon>
        <taxon>Sordariomycetes</taxon>
        <taxon>Hypocreomycetidae</taxon>
        <taxon>Hypocreales</taxon>
        <taxon>Nectriaceae</taxon>
        <taxon>Neonectria</taxon>
    </lineage>
</organism>
<sequence>MGINTSPSSAFTGVIIGLVSSFGSIILIALVIFIFWVSGCASTGRIILDRLGRPGEYDDEQAFARDEAEALESMDDMARQEYLRAKAYVTANPAESVQTDISLSQYLAIQEKGVSAWEFEPELEIANCFVEGRTEIEFFDSECTVMSNLPVPKQNDVYYWETKIYDKPESTLLSIGMATKPYPLFRLPGYHKYSVAYQSTGSRRYNQPFNGTPYGPQLVQGDVVGVGYRPRTGAIFFTRNGKKLDEVVHGLKAQNFFPAIGANGPAIVHVNFGQAGFVFIEANVKKWGLAPVTGSLAPPPPYGSEQGSILLETGTKDGAYTYPQGRGHSHSVTAGSYHARNPTNNSSNLNPQHGRTRSGNFRVLPPTSPGPVRSPTDISLARFVPSEESGEASGGLSSQQETQNNNNPLNLHLEDATNPPPEYQSPEHSENGDGRRYSTDSEENTPLIRVLNRSRGNSAATVPPTRPTSSQPRPPVPSYSDAMQQGAGRNRSGSSESNGSDESTDSGSSGGGSI</sequence>
<feature type="domain" description="B30.2/SPRY" evidence="12">
    <location>
        <begin position="81"/>
        <end position="277"/>
    </location>
</feature>
<feature type="compositionally biased region" description="Polar residues" evidence="10">
    <location>
        <begin position="341"/>
        <end position="359"/>
    </location>
</feature>
<evidence type="ECO:0000256" key="6">
    <source>
        <dbReference type="ARBA" id="ARBA00022692"/>
    </source>
</evidence>
<feature type="transmembrane region" description="Helical" evidence="11">
    <location>
        <begin position="12"/>
        <end position="37"/>
    </location>
</feature>
<dbReference type="InterPro" id="IPR050618">
    <property type="entry name" value="Ubq-SigPath_Reg"/>
</dbReference>
<feature type="compositionally biased region" description="Basic and acidic residues" evidence="10">
    <location>
        <begin position="425"/>
        <end position="439"/>
    </location>
</feature>
<dbReference type="SUPFAM" id="SSF49899">
    <property type="entry name" value="Concanavalin A-like lectins/glucanases"/>
    <property type="match status" value="1"/>
</dbReference>
<dbReference type="PANTHER" id="PTHR12864">
    <property type="entry name" value="RAN BINDING PROTEIN 9-RELATED"/>
    <property type="match status" value="1"/>
</dbReference>
<accession>A0ABR1HCJ5</accession>
<feature type="compositionally biased region" description="Low complexity" evidence="10">
    <location>
        <begin position="488"/>
        <end position="507"/>
    </location>
</feature>
<dbReference type="InterPro" id="IPR013320">
    <property type="entry name" value="ConA-like_dom_sf"/>
</dbReference>
<evidence type="ECO:0000256" key="3">
    <source>
        <dbReference type="ARBA" id="ARBA00006990"/>
    </source>
</evidence>
<protein>
    <recommendedName>
        <fullName evidence="5">Protein SSH4</fullName>
    </recommendedName>
    <alternativeName>
        <fullName evidence="4">Protein ssh4</fullName>
    </alternativeName>
</protein>
<evidence type="ECO:0000256" key="8">
    <source>
        <dbReference type="ARBA" id="ARBA00023136"/>
    </source>
</evidence>
<dbReference type="InterPro" id="IPR001870">
    <property type="entry name" value="B30.2/SPRY"/>
</dbReference>
<keyword evidence="14" id="KW-1185">Reference proteome</keyword>
<evidence type="ECO:0000256" key="7">
    <source>
        <dbReference type="ARBA" id="ARBA00022989"/>
    </source>
</evidence>
<evidence type="ECO:0000256" key="1">
    <source>
        <dbReference type="ARBA" id="ARBA00004576"/>
    </source>
</evidence>
<keyword evidence="6 11" id="KW-0812">Transmembrane</keyword>
<evidence type="ECO:0000256" key="10">
    <source>
        <dbReference type="SAM" id="MobiDB-lite"/>
    </source>
</evidence>
<dbReference type="Pfam" id="PF00622">
    <property type="entry name" value="SPRY"/>
    <property type="match status" value="1"/>
</dbReference>
<evidence type="ECO:0000313" key="14">
    <source>
        <dbReference type="Proteomes" id="UP001498421"/>
    </source>
</evidence>
<keyword evidence="7 11" id="KW-1133">Transmembrane helix</keyword>
<gene>
    <name evidence="13" type="primary">ssh4</name>
    <name evidence="13" type="ORF">QQZ08_011202</name>
</gene>
<comment type="similarity">
    <text evidence="3">Belongs to the SSH4 family.</text>
</comment>
<evidence type="ECO:0000256" key="5">
    <source>
        <dbReference type="ARBA" id="ARBA00017626"/>
    </source>
</evidence>
<comment type="caution">
    <text evidence="13">The sequence shown here is derived from an EMBL/GenBank/DDBJ whole genome shotgun (WGS) entry which is preliminary data.</text>
</comment>
<name>A0ABR1HCJ5_9HYPO</name>
<evidence type="ECO:0000256" key="11">
    <source>
        <dbReference type="SAM" id="Phobius"/>
    </source>
</evidence>
<evidence type="ECO:0000256" key="2">
    <source>
        <dbReference type="ARBA" id="ARBA00004639"/>
    </source>
</evidence>
<evidence type="ECO:0000313" key="13">
    <source>
        <dbReference type="EMBL" id="KAK7418577.1"/>
    </source>
</evidence>
<reference evidence="13 14" key="1">
    <citation type="journal article" date="2025" name="Microbiol. Resour. Announc.">
        <title>Draft genome sequences for Neonectria magnoliae and Neonectria punicea, canker pathogens of Liriodendron tulipifera and Acer saccharum in West Virginia.</title>
        <authorList>
            <person name="Petronek H.M."/>
            <person name="Kasson M.T."/>
            <person name="Metheny A.M."/>
            <person name="Stauder C.M."/>
            <person name="Lovett B."/>
            <person name="Lynch S.C."/>
            <person name="Garnas J.R."/>
            <person name="Kasson L.R."/>
            <person name="Stajich J.E."/>
        </authorList>
    </citation>
    <scope>NUCLEOTIDE SEQUENCE [LARGE SCALE GENOMIC DNA]</scope>
    <source>
        <strain evidence="13 14">NRRL 64651</strain>
    </source>
</reference>
<dbReference type="SMART" id="SM00449">
    <property type="entry name" value="SPRY"/>
    <property type="match status" value="1"/>
</dbReference>
<comment type="subcellular location">
    <subcellularLocation>
        <location evidence="2">Endosome membrane</location>
        <topology evidence="2">Single-pass type II membrane protein</topology>
    </subcellularLocation>
    <subcellularLocation>
        <location evidence="1">Vacuole membrane</location>
        <topology evidence="1">Single-pass type II membrane protein</topology>
    </subcellularLocation>
</comment>
<dbReference type="InterPro" id="IPR035780">
    <property type="entry name" value="SPRY_Ssh4-like"/>
</dbReference>
<dbReference type="PROSITE" id="PS50188">
    <property type="entry name" value="B302_SPRY"/>
    <property type="match status" value="1"/>
</dbReference>
<dbReference type="Gene3D" id="2.60.120.920">
    <property type="match status" value="1"/>
</dbReference>
<evidence type="ECO:0000256" key="4">
    <source>
        <dbReference type="ARBA" id="ARBA00016528"/>
    </source>
</evidence>
<dbReference type="InterPro" id="IPR043136">
    <property type="entry name" value="B30.2/SPRY_sf"/>
</dbReference>
<proteinExistence type="inferred from homology"/>
<feature type="compositionally biased region" description="Polar residues" evidence="10">
    <location>
        <begin position="399"/>
        <end position="409"/>
    </location>
</feature>
<feature type="region of interest" description="Disordered" evidence="10">
    <location>
        <begin position="316"/>
        <end position="514"/>
    </location>
</feature>
<dbReference type="Proteomes" id="UP001498421">
    <property type="component" value="Unassembled WGS sequence"/>
</dbReference>
<dbReference type="CDD" id="cd12910">
    <property type="entry name" value="SPRY_SSH4_like"/>
    <property type="match status" value="1"/>
</dbReference>
<comment type="function">
    <text evidence="9">Components of the endosome-vacuole trafficking pathway that regulates nutrient transport. May be involved in processes which determine whether plasma membrane proteins are degraded or routed to the plasma membrane.</text>
</comment>
<feature type="compositionally biased region" description="Low complexity" evidence="10">
    <location>
        <begin position="461"/>
        <end position="471"/>
    </location>
</feature>